<gene>
    <name evidence="2" type="ORF">FB550_108173</name>
</gene>
<evidence type="ECO:0000313" key="2">
    <source>
        <dbReference type="EMBL" id="TWD98918.1"/>
    </source>
</evidence>
<feature type="transmembrane region" description="Helical" evidence="1">
    <location>
        <begin position="275"/>
        <end position="295"/>
    </location>
</feature>
<dbReference type="InterPro" id="IPR049458">
    <property type="entry name" value="EpsG-like"/>
</dbReference>
<feature type="transmembrane region" description="Helical" evidence="1">
    <location>
        <begin position="325"/>
        <end position="340"/>
    </location>
</feature>
<protein>
    <submittedName>
        <fullName evidence="2">Transmembrane protein EpsG</fullName>
    </submittedName>
</protein>
<feature type="transmembrane region" description="Helical" evidence="1">
    <location>
        <begin position="204"/>
        <end position="225"/>
    </location>
</feature>
<dbReference type="EMBL" id="VIVN01000008">
    <property type="protein sequence ID" value="TWD98918.1"/>
    <property type="molecule type" value="Genomic_DNA"/>
</dbReference>
<feature type="transmembrane region" description="Helical" evidence="1">
    <location>
        <begin position="6"/>
        <end position="27"/>
    </location>
</feature>
<keyword evidence="1" id="KW-1133">Transmembrane helix</keyword>
<name>A0A561D734_9BACI</name>
<evidence type="ECO:0000256" key="1">
    <source>
        <dbReference type="SAM" id="Phobius"/>
    </source>
</evidence>
<feature type="transmembrane region" description="Helical" evidence="1">
    <location>
        <begin position="132"/>
        <end position="158"/>
    </location>
</feature>
<feature type="transmembrane region" description="Helical" evidence="1">
    <location>
        <begin position="170"/>
        <end position="192"/>
    </location>
</feature>
<sequence length="356" mass="41002">MTVLWINLAVVFSLAYLSRYFSRTLVLNGSLISIKPNKLLAICTIISFILVAGLRNNIGDTPFYIHTYNITNFTWDLVKSQDDMGFGVLQMILKSYSTDPQILIFTTAFITNALIIIGLYKYSRLFDLSVFVYITGGLFLVTMNGIRQCLATAIIFTGTKYIINGNWFKYILLVVLASFFHQSALILIPIYFLVRYRAWSKATFILLAFSIVIVVGFNQFSQVLFSAIQDSQYGVYSQVNEGGANIIRVIVFVTPMVIAFFGREKLREIYPESDFIVNMAIVGAAFMIISTGNWIFARFNIYFELYQIILISWIVKVFRKKDQKFIYYAILLCYFAYYYFENVINLNIVYRSNYLG</sequence>
<dbReference type="Proteomes" id="UP000319671">
    <property type="component" value="Unassembled WGS sequence"/>
</dbReference>
<keyword evidence="1 2" id="KW-0812">Transmembrane</keyword>
<reference evidence="2 3" key="1">
    <citation type="submission" date="2019-06" db="EMBL/GenBank/DDBJ databases">
        <title>Sorghum-associated microbial communities from plants grown in Nebraska, USA.</title>
        <authorList>
            <person name="Schachtman D."/>
        </authorList>
    </citation>
    <scope>NUCLEOTIDE SEQUENCE [LARGE SCALE GENOMIC DNA]</scope>
    <source>
        <strain evidence="2 3">2482</strain>
    </source>
</reference>
<feature type="transmembrane region" description="Helical" evidence="1">
    <location>
        <begin position="301"/>
        <end position="318"/>
    </location>
</feature>
<proteinExistence type="predicted"/>
<dbReference type="AlphaFoldDB" id="A0A561D734"/>
<feature type="transmembrane region" description="Helical" evidence="1">
    <location>
        <begin position="245"/>
        <end position="263"/>
    </location>
</feature>
<feature type="transmembrane region" description="Helical" evidence="1">
    <location>
        <begin position="102"/>
        <end position="120"/>
    </location>
</feature>
<organism evidence="2 3">
    <name type="scientific">Neobacillus bataviensis</name>
    <dbReference type="NCBI Taxonomy" id="220685"/>
    <lineage>
        <taxon>Bacteria</taxon>
        <taxon>Bacillati</taxon>
        <taxon>Bacillota</taxon>
        <taxon>Bacilli</taxon>
        <taxon>Bacillales</taxon>
        <taxon>Bacillaceae</taxon>
        <taxon>Neobacillus</taxon>
    </lineage>
</organism>
<evidence type="ECO:0000313" key="3">
    <source>
        <dbReference type="Proteomes" id="UP000319671"/>
    </source>
</evidence>
<keyword evidence="3" id="KW-1185">Reference proteome</keyword>
<feature type="transmembrane region" description="Helical" evidence="1">
    <location>
        <begin position="39"/>
        <end position="58"/>
    </location>
</feature>
<dbReference type="RefSeq" id="WP_144566352.1">
    <property type="nucleotide sequence ID" value="NZ_VIVN01000008.1"/>
</dbReference>
<keyword evidence="1" id="KW-0472">Membrane</keyword>
<dbReference type="Pfam" id="PF14897">
    <property type="entry name" value="EpsG"/>
    <property type="match status" value="1"/>
</dbReference>
<comment type="caution">
    <text evidence="2">The sequence shown here is derived from an EMBL/GenBank/DDBJ whole genome shotgun (WGS) entry which is preliminary data.</text>
</comment>
<accession>A0A561D734</accession>